<organism evidence="1 2">
    <name type="scientific">Coemansia reversa (strain ATCC 12441 / NRRL 1564)</name>
    <dbReference type="NCBI Taxonomy" id="763665"/>
    <lineage>
        <taxon>Eukaryota</taxon>
        <taxon>Fungi</taxon>
        <taxon>Fungi incertae sedis</taxon>
        <taxon>Zoopagomycota</taxon>
        <taxon>Kickxellomycotina</taxon>
        <taxon>Kickxellomycetes</taxon>
        <taxon>Kickxellales</taxon>
        <taxon>Kickxellaceae</taxon>
        <taxon>Coemansia</taxon>
    </lineage>
</organism>
<dbReference type="Proteomes" id="UP000242474">
    <property type="component" value="Unassembled WGS sequence"/>
</dbReference>
<proteinExistence type="predicted"/>
<gene>
    <name evidence="1" type="ORF">COEREDRAFT_9795</name>
</gene>
<dbReference type="AlphaFoldDB" id="A0A2G5B7F4"/>
<dbReference type="EMBL" id="KZ303511">
    <property type="protein sequence ID" value="PIA14931.1"/>
    <property type="molecule type" value="Genomic_DNA"/>
</dbReference>
<evidence type="ECO:0000313" key="1">
    <source>
        <dbReference type="EMBL" id="PIA14931.1"/>
    </source>
</evidence>
<accession>A0A2G5B7F4</accession>
<dbReference type="OrthoDB" id="5557926at2759"/>
<sequence>MKFSDASFRIGRTVVLAYPDITRAAGFRAALALWTKLAGSGPANTTVCTASLSFKPTEILLPRDVPEISVAYKRDETGSVDEIPVVFATSGSHPEVTFCFVSGLPATEHIPELVDGLITLFEQHNVESLVVPVAADVSCAGKESKFWVQYPTAPMVSSKLQGPLAELKQLPKGAETADTFFSVLSNIMSASTVGDVALLIHADKRPAGSRYQQNVVFGTEYSDTSDAGIVRTLVRALSAATGITGTTSFTAELISAVTERVRLDVDQLAKTLGTFG</sequence>
<keyword evidence="2" id="KW-1185">Reference proteome</keyword>
<evidence type="ECO:0000313" key="2">
    <source>
        <dbReference type="Proteomes" id="UP000242474"/>
    </source>
</evidence>
<reference evidence="1 2" key="1">
    <citation type="journal article" date="2015" name="Genome Biol. Evol.">
        <title>Phylogenomic analyses indicate that early fungi evolved digesting cell walls of algal ancestors of land plants.</title>
        <authorList>
            <person name="Chang Y."/>
            <person name="Wang S."/>
            <person name="Sekimoto S."/>
            <person name="Aerts A.L."/>
            <person name="Choi C."/>
            <person name="Clum A."/>
            <person name="LaButti K.M."/>
            <person name="Lindquist E.A."/>
            <person name="Yee Ngan C."/>
            <person name="Ohm R.A."/>
            <person name="Salamov A.A."/>
            <person name="Grigoriev I.V."/>
            <person name="Spatafora J.W."/>
            <person name="Berbee M.L."/>
        </authorList>
    </citation>
    <scope>NUCLEOTIDE SEQUENCE [LARGE SCALE GENOMIC DNA]</scope>
    <source>
        <strain evidence="1 2">NRRL 1564</strain>
    </source>
</reference>
<protein>
    <submittedName>
        <fullName evidence="1">Uncharacterized protein</fullName>
    </submittedName>
</protein>
<name>A0A2G5B7F4_COERN</name>